<proteinExistence type="predicted"/>
<organism evidence="2 3">
    <name type="scientific">Dendrothele bispora (strain CBS 962.96)</name>
    <dbReference type="NCBI Taxonomy" id="1314807"/>
    <lineage>
        <taxon>Eukaryota</taxon>
        <taxon>Fungi</taxon>
        <taxon>Dikarya</taxon>
        <taxon>Basidiomycota</taxon>
        <taxon>Agaricomycotina</taxon>
        <taxon>Agaricomycetes</taxon>
        <taxon>Agaricomycetidae</taxon>
        <taxon>Agaricales</taxon>
        <taxon>Agaricales incertae sedis</taxon>
        <taxon>Dendrothele</taxon>
    </lineage>
</organism>
<keyword evidence="3" id="KW-1185">Reference proteome</keyword>
<feature type="signal peptide" evidence="1">
    <location>
        <begin position="1"/>
        <end position="21"/>
    </location>
</feature>
<evidence type="ECO:0000313" key="3">
    <source>
        <dbReference type="Proteomes" id="UP000297245"/>
    </source>
</evidence>
<feature type="chain" id="PRO_5021015104" evidence="1">
    <location>
        <begin position="22"/>
        <end position="212"/>
    </location>
</feature>
<dbReference type="AlphaFoldDB" id="A0A4S8M2Y2"/>
<evidence type="ECO:0000313" key="2">
    <source>
        <dbReference type="EMBL" id="THU96496.1"/>
    </source>
</evidence>
<sequence>MATSFPVDFLNLVIIISTVLGASNKSSGRLRVHARYERAWVTLSICFVSTRTSLGKVLSEELGQIDVDLSVDLSYRRKYLINHWHPLIFTWYSVKSNATFDDTVSQLDLLGSTSKLWDDKVNVPMTLALNLERIRYLSKTSNDPLNLITVLVPSSGLLTLTSLKSETFTYPHIDFLANQWDLVATLRAFRDTDIFLNAASPTLTPDVIQKFW</sequence>
<keyword evidence="1" id="KW-0732">Signal</keyword>
<dbReference type="Proteomes" id="UP000297245">
    <property type="component" value="Unassembled WGS sequence"/>
</dbReference>
<reference evidence="2 3" key="1">
    <citation type="journal article" date="2019" name="Nat. Ecol. Evol.">
        <title>Megaphylogeny resolves global patterns of mushroom evolution.</title>
        <authorList>
            <person name="Varga T."/>
            <person name="Krizsan K."/>
            <person name="Foldi C."/>
            <person name="Dima B."/>
            <person name="Sanchez-Garcia M."/>
            <person name="Sanchez-Ramirez S."/>
            <person name="Szollosi G.J."/>
            <person name="Szarkandi J.G."/>
            <person name="Papp V."/>
            <person name="Albert L."/>
            <person name="Andreopoulos W."/>
            <person name="Angelini C."/>
            <person name="Antonin V."/>
            <person name="Barry K.W."/>
            <person name="Bougher N.L."/>
            <person name="Buchanan P."/>
            <person name="Buyck B."/>
            <person name="Bense V."/>
            <person name="Catcheside P."/>
            <person name="Chovatia M."/>
            <person name="Cooper J."/>
            <person name="Damon W."/>
            <person name="Desjardin D."/>
            <person name="Finy P."/>
            <person name="Geml J."/>
            <person name="Haridas S."/>
            <person name="Hughes K."/>
            <person name="Justo A."/>
            <person name="Karasinski D."/>
            <person name="Kautmanova I."/>
            <person name="Kiss B."/>
            <person name="Kocsube S."/>
            <person name="Kotiranta H."/>
            <person name="LaButti K.M."/>
            <person name="Lechner B.E."/>
            <person name="Liimatainen K."/>
            <person name="Lipzen A."/>
            <person name="Lukacs Z."/>
            <person name="Mihaltcheva S."/>
            <person name="Morgado L.N."/>
            <person name="Niskanen T."/>
            <person name="Noordeloos M.E."/>
            <person name="Ohm R.A."/>
            <person name="Ortiz-Santana B."/>
            <person name="Ovrebo C."/>
            <person name="Racz N."/>
            <person name="Riley R."/>
            <person name="Savchenko A."/>
            <person name="Shiryaev A."/>
            <person name="Soop K."/>
            <person name="Spirin V."/>
            <person name="Szebenyi C."/>
            <person name="Tomsovsky M."/>
            <person name="Tulloss R.E."/>
            <person name="Uehling J."/>
            <person name="Grigoriev I.V."/>
            <person name="Vagvolgyi C."/>
            <person name="Papp T."/>
            <person name="Martin F.M."/>
            <person name="Miettinen O."/>
            <person name="Hibbett D.S."/>
            <person name="Nagy L.G."/>
        </authorList>
    </citation>
    <scope>NUCLEOTIDE SEQUENCE [LARGE SCALE GENOMIC DNA]</scope>
    <source>
        <strain evidence="2 3">CBS 962.96</strain>
    </source>
</reference>
<name>A0A4S8M2Y2_DENBC</name>
<gene>
    <name evidence="2" type="ORF">K435DRAFT_797308</name>
</gene>
<accession>A0A4S8M2Y2</accession>
<dbReference type="EMBL" id="ML179176">
    <property type="protein sequence ID" value="THU96496.1"/>
    <property type="molecule type" value="Genomic_DNA"/>
</dbReference>
<evidence type="ECO:0000256" key="1">
    <source>
        <dbReference type="SAM" id="SignalP"/>
    </source>
</evidence>
<protein>
    <submittedName>
        <fullName evidence="2">Uncharacterized protein</fullName>
    </submittedName>
</protein>